<dbReference type="GO" id="GO:0005524">
    <property type="term" value="F:ATP binding"/>
    <property type="evidence" value="ECO:0007669"/>
    <property type="project" value="InterPro"/>
</dbReference>
<dbReference type="EMBL" id="MBTA01000027">
    <property type="protein sequence ID" value="RKD13847.1"/>
    <property type="molecule type" value="Genomic_DNA"/>
</dbReference>
<reference evidence="2 3" key="1">
    <citation type="submission" date="2016-07" db="EMBL/GenBank/DDBJ databases">
        <title>Genome of Pelobium manganitolerans.</title>
        <authorList>
            <person name="Wu S."/>
            <person name="Wang G."/>
        </authorList>
    </citation>
    <scope>NUCLEOTIDE SEQUENCE [LARGE SCALE GENOMIC DNA]</scope>
    <source>
        <strain evidence="2 3">YS-25</strain>
    </source>
</reference>
<protein>
    <recommendedName>
        <fullName evidence="1">Helicase/UvrB N-terminal domain-containing protein</fullName>
    </recommendedName>
</protein>
<dbReference type="OrthoDB" id="9759819at2"/>
<organism evidence="2 3">
    <name type="scientific">Pelobium manganitolerans</name>
    <dbReference type="NCBI Taxonomy" id="1842495"/>
    <lineage>
        <taxon>Bacteria</taxon>
        <taxon>Pseudomonadati</taxon>
        <taxon>Bacteroidota</taxon>
        <taxon>Sphingobacteriia</taxon>
        <taxon>Sphingobacteriales</taxon>
        <taxon>Sphingobacteriaceae</taxon>
        <taxon>Pelobium</taxon>
    </lineage>
</organism>
<dbReference type="GO" id="GO:0016787">
    <property type="term" value="F:hydrolase activity"/>
    <property type="evidence" value="ECO:0007669"/>
    <property type="project" value="InterPro"/>
</dbReference>
<evidence type="ECO:0000313" key="3">
    <source>
        <dbReference type="Proteomes" id="UP000283433"/>
    </source>
</evidence>
<feature type="domain" description="Helicase/UvrB N-terminal" evidence="1">
    <location>
        <begin position="160"/>
        <end position="303"/>
    </location>
</feature>
<dbReference type="AlphaFoldDB" id="A0A419S3J2"/>
<dbReference type="Pfam" id="PF04851">
    <property type="entry name" value="ResIII"/>
    <property type="match status" value="1"/>
</dbReference>
<keyword evidence="3" id="KW-1185">Reference proteome</keyword>
<evidence type="ECO:0000313" key="2">
    <source>
        <dbReference type="EMBL" id="RKD13847.1"/>
    </source>
</evidence>
<evidence type="ECO:0000259" key="1">
    <source>
        <dbReference type="Pfam" id="PF04851"/>
    </source>
</evidence>
<dbReference type="SUPFAM" id="SSF52540">
    <property type="entry name" value="P-loop containing nucleoside triphosphate hydrolases"/>
    <property type="match status" value="2"/>
</dbReference>
<name>A0A419S3J2_9SPHI</name>
<gene>
    <name evidence="2" type="ORF">BCY91_09830</name>
</gene>
<sequence>MANFHDKLVLNKYMLSLFGIDSIGKKIIGKKGVEIFTDLKLSVNEGYTEEGNTMYLQTLISHLYGSEQLTPTMLQTYDENIVRYTKEISENREKQITWKYFQYLSLLFTEVYLDKYFQNKVKLLADLNEYVAEFNSKLTLTGTGKKKDKDVFTASKFTLESLNKLAFWNATGSGKTLLMHINIKQYLHYANHYNQHHQNKVLLITPNEGLSKQHLEEFAKSNIQANSFSKSSSGMFSGKEVEVLEITKLAENSGDKTVAVESFETDNLVLIDEGHGGMSGDSWKKYRDKLSQTGFAFEYSATFGQAINASSGAKKTEFTQEYAKSILFDYSYKYFYEDGYGKDYRILNLKDDDDRYRKLYLTANLVSFFQQQLLFKEQKTALRDFLLHKPLWVFVGGKVNAVRKEGGKEVSDVLEIIYFLTDFLKNPTVSIQQIDEVVNNKAGLVDKKGYSIFETSFSYLLEQNLDAPTIFNQINELVFNNTTIGANLYLDNLKGAEGELGLRVGDSDYFGVINVGDEKTLYQLAITNNVLGTEKDFSDSLFKKINEDTSPINLLIGSKKFSEGWSSWRVSSMGLMNVGKSEGSQIIQLFGRGVRLKGYQFSLKRSTGLDDYQKPETIKQIKSLLRHLETLQIFGVKADYMEQFKSFLEEEGLPVNDSSWITIKIPTEQKKIVKQNKLKLIAVKESENFKRNILVPLIYNEKLFDGKLIELDWYPKIDILEKKPSAVALTKNRGFLNSNHISLLNWNAVYLEIQNFKADKSYHNLSLQLADLKTILQNVSWYNLYIPAHHLEFTKYENVAIWQELAITLLKKYIEQFYLFYKNEFHSNHVEAIILNGADENFILEYDFRLNTEEDVAQFQNKIEELKTTVLEPAFSNIQIASEASAFDNLLHLYKPLVYLGKNYQNQIQVSPIALDVSEKQFLDDLVDYTLKNQESLREIEVHVLRNQSKKGLGFFTDGNNFYPDFILWIIRGGKQHIKFIDPKGIRNSKGINDPKIQFHKVIKEKIQPQVIESGIELDSYIISNTSYLEVQWKGHLSIEDFNNVNVFFQKENSETYVGNILLQEFLNCPHQTN</sequence>
<comment type="caution">
    <text evidence="2">The sequence shown here is derived from an EMBL/GenBank/DDBJ whole genome shotgun (WGS) entry which is preliminary data.</text>
</comment>
<accession>A0A419S3J2</accession>
<dbReference type="InterPro" id="IPR027417">
    <property type="entry name" value="P-loop_NTPase"/>
</dbReference>
<dbReference type="InterPro" id="IPR006935">
    <property type="entry name" value="Helicase/UvrB_N"/>
</dbReference>
<dbReference type="RefSeq" id="WP_120182757.1">
    <property type="nucleotide sequence ID" value="NZ_MBTA01000027.1"/>
</dbReference>
<dbReference type="Gene3D" id="3.40.50.300">
    <property type="entry name" value="P-loop containing nucleotide triphosphate hydrolases"/>
    <property type="match status" value="1"/>
</dbReference>
<dbReference type="GO" id="GO:0003677">
    <property type="term" value="F:DNA binding"/>
    <property type="evidence" value="ECO:0007669"/>
    <property type="project" value="InterPro"/>
</dbReference>
<dbReference type="Proteomes" id="UP000283433">
    <property type="component" value="Unassembled WGS sequence"/>
</dbReference>
<proteinExistence type="predicted"/>